<comment type="subcellular location">
    <subcellularLocation>
        <location evidence="1">Nucleus</location>
    </subcellularLocation>
</comment>
<keyword evidence="3 4" id="KW-0539">Nucleus</keyword>
<comment type="caution">
    <text evidence="9">The sequence shown here is derived from an EMBL/GenBank/DDBJ whole genome shotgun (WGS) entry which is preliminary data.</text>
</comment>
<proteinExistence type="predicted"/>
<dbReference type="InterPro" id="IPR036910">
    <property type="entry name" value="HMG_box_dom_sf"/>
</dbReference>
<gene>
    <name evidence="9" type="ORF">MFLAVUS_007990</name>
</gene>
<keyword evidence="10" id="KW-1185">Reference proteome</keyword>
<dbReference type="PANTHER" id="PTHR48112">
    <property type="entry name" value="HIGH MOBILITY GROUP PROTEIN DSP1"/>
    <property type="match status" value="1"/>
</dbReference>
<protein>
    <recommendedName>
        <fullName evidence="8">HMG box domain-containing protein</fullName>
    </recommendedName>
</protein>
<dbReference type="InterPro" id="IPR009071">
    <property type="entry name" value="HMG_box_dom"/>
</dbReference>
<keyword evidence="7" id="KW-0472">Membrane</keyword>
<sequence length="360" mass="40744">MWFAGVICNPLGLLIFGWVVEYKLIMPIVTAYLVDSVPGRAAAATAAANFVRFGFACILTLISTPMIASLGTGWTTTLFAGLSWLGMLIAFILKVHGEQIRRWNLKYRQKYKDLRKRIRDIEEENDVLNVRLFKARKSIRHLKLERTFLLDRMEKVSHPSVDYNSDNSDIGSEVYSHDESDIILHKFQGNKHGRMEKLIVNKPQRKKKDPNAPKGPGNVFFLYCRLERDKIKDEHPTENLGEVTRLLGQKWKSLSKEEKTKYYDMYKRELEEYEEAMKTYTLNGGGGGAGSNHIGSSGVPTPSAAMVSVISSPTQSTEMSIDFPSDPPQPHDSPDVGSILMDEDVPVYNQDVIWQNDTQP</sequence>
<feature type="domain" description="HMG box" evidence="8">
    <location>
        <begin position="213"/>
        <end position="281"/>
    </location>
</feature>
<feature type="coiled-coil region" evidence="5">
    <location>
        <begin position="256"/>
        <end position="283"/>
    </location>
</feature>
<evidence type="ECO:0000313" key="10">
    <source>
        <dbReference type="Proteomes" id="UP001473302"/>
    </source>
</evidence>
<accession>A0ABP9Z5Y0</accession>
<dbReference type="SUPFAM" id="SSF103473">
    <property type="entry name" value="MFS general substrate transporter"/>
    <property type="match status" value="1"/>
</dbReference>
<feature type="DNA-binding region" description="HMG box" evidence="4">
    <location>
        <begin position="213"/>
        <end position="281"/>
    </location>
</feature>
<dbReference type="EMBL" id="BAABUK010000021">
    <property type="protein sequence ID" value="GAA5814493.1"/>
    <property type="molecule type" value="Genomic_DNA"/>
</dbReference>
<evidence type="ECO:0000256" key="6">
    <source>
        <dbReference type="SAM" id="MobiDB-lite"/>
    </source>
</evidence>
<dbReference type="Pfam" id="PF00505">
    <property type="entry name" value="HMG_box"/>
    <property type="match status" value="1"/>
</dbReference>
<evidence type="ECO:0000256" key="2">
    <source>
        <dbReference type="ARBA" id="ARBA00023125"/>
    </source>
</evidence>
<dbReference type="PROSITE" id="PS50118">
    <property type="entry name" value="HMG_BOX_2"/>
    <property type="match status" value="1"/>
</dbReference>
<keyword evidence="5" id="KW-0175">Coiled coil</keyword>
<evidence type="ECO:0000256" key="5">
    <source>
        <dbReference type="SAM" id="Coils"/>
    </source>
</evidence>
<feature type="transmembrane region" description="Helical" evidence="7">
    <location>
        <begin position="74"/>
        <end position="93"/>
    </location>
</feature>
<evidence type="ECO:0000256" key="7">
    <source>
        <dbReference type="SAM" id="Phobius"/>
    </source>
</evidence>
<dbReference type="Proteomes" id="UP001473302">
    <property type="component" value="Unassembled WGS sequence"/>
</dbReference>
<dbReference type="InterPro" id="IPR036259">
    <property type="entry name" value="MFS_trans_sf"/>
</dbReference>
<dbReference type="InterPro" id="IPR050342">
    <property type="entry name" value="HMGB"/>
</dbReference>
<dbReference type="SUPFAM" id="SSF47095">
    <property type="entry name" value="HMG-box"/>
    <property type="match status" value="1"/>
</dbReference>
<evidence type="ECO:0000256" key="4">
    <source>
        <dbReference type="PROSITE-ProRule" id="PRU00267"/>
    </source>
</evidence>
<name>A0ABP9Z5Y0_9FUNG</name>
<keyword evidence="2 4" id="KW-0238">DNA-binding</keyword>
<feature type="region of interest" description="Disordered" evidence="6">
    <location>
        <begin position="311"/>
        <end position="339"/>
    </location>
</feature>
<evidence type="ECO:0000313" key="9">
    <source>
        <dbReference type="EMBL" id="GAA5814493.1"/>
    </source>
</evidence>
<evidence type="ECO:0000259" key="8">
    <source>
        <dbReference type="PROSITE" id="PS50118"/>
    </source>
</evidence>
<evidence type="ECO:0000256" key="3">
    <source>
        <dbReference type="ARBA" id="ARBA00023242"/>
    </source>
</evidence>
<evidence type="ECO:0000256" key="1">
    <source>
        <dbReference type="ARBA" id="ARBA00004123"/>
    </source>
</evidence>
<keyword evidence="7" id="KW-1133">Transmembrane helix</keyword>
<feature type="transmembrane region" description="Helical" evidence="7">
    <location>
        <begin position="46"/>
        <end position="68"/>
    </location>
</feature>
<reference evidence="9 10" key="1">
    <citation type="submission" date="2024-04" db="EMBL/GenBank/DDBJ databases">
        <title>genome sequences of Mucor flavus KT1a and Helicostylum pulchrum KT1b strains isolated from the surface of a dry-aged beef.</title>
        <authorList>
            <person name="Toyotome T."/>
            <person name="Hosono M."/>
            <person name="Torimaru M."/>
            <person name="Fukuda K."/>
            <person name="Mikami N."/>
        </authorList>
    </citation>
    <scope>NUCLEOTIDE SEQUENCE [LARGE SCALE GENOMIC DNA]</scope>
    <source>
        <strain evidence="9 10">KT1a</strain>
    </source>
</reference>
<feature type="coiled-coil region" evidence="5">
    <location>
        <begin position="104"/>
        <end position="131"/>
    </location>
</feature>
<keyword evidence="7" id="KW-0812">Transmembrane</keyword>
<dbReference type="SMART" id="SM00398">
    <property type="entry name" value="HMG"/>
    <property type="match status" value="1"/>
</dbReference>
<dbReference type="Pfam" id="PF24245">
    <property type="entry name" value="INO80F"/>
    <property type="match status" value="1"/>
</dbReference>
<organism evidence="9 10">
    <name type="scientific">Mucor flavus</name>
    <dbReference type="NCBI Taxonomy" id="439312"/>
    <lineage>
        <taxon>Eukaryota</taxon>
        <taxon>Fungi</taxon>
        <taxon>Fungi incertae sedis</taxon>
        <taxon>Mucoromycota</taxon>
        <taxon>Mucoromycotina</taxon>
        <taxon>Mucoromycetes</taxon>
        <taxon>Mucorales</taxon>
        <taxon>Mucorineae</taxon>
        <taxon>Mucoraceae</taxon>
        <taxon>Mucor</taxon>
    </lineage>
</organism>
<dbReference type="Gene3D" id="1.10.30.10">
    <property type="entry name" value="High mobility group box domain"/>
    <property type="match status" value="1"/>
</dbReference>
<dbReference type="InterPro" id="IPR056513">
    <property type="entry name" value="INO80F"/>
</dbReference>